<evidence type="ECO:0000256" key="4">
    <source>
        <dbReference type="ARBA" id="ARBA00022692"/>
    </source>
</evidence>
<dbReference type="InterPro" id="IPR024041">
    <property type="entry name" value="NH4_transpt_AmtB-like_dom"/>
</dbReference>
<feature type="transmembrane region" description="Helical" evidence="8">
    <location>
        <begin position="409"/>
        <end position="430"/>
    </location>
</feature>
<feature type="transmembrane region" description="Helical" evidence="8">
    <location>
        <begin position="59"/>
        <end position="82"/>
    </location>
</feature>
<evidence type="ECO:0000256" key="6">
    <source>
        <dbReference type="ARBA" id="ARBA00023136"/>
    </source>
</evidence>
<feature type="transmembrane region" description="Helical" evidence="8">
    <location>
        <begin position="274"/>
        <end position="299"/>
    </location>
</feature>
<dbReference type="PANTHER" id="PTHR43029:SF10">
    <property type="entry name" value="AMMONIUM TRANSPORTER MEP2"/>
    <property type="match status" value="1"/>
</dbReference>
<feature type="transmembrane region" description="Helical" evidence="8">
    <location>
        <begin position="214"/>
        <end position="235"/>
    </location>
</feature>
<feature type="transmembrane region" description="Helical" evidence="8">
    <location>
        <begin position="152"/>
        <end position="173"/>
    </location>
</feature>
<feature type="transmembrane region" description="Helical" evidence="8">
    <location>
        <begin position="366"/>
        <end position="389"/>
    </location>
</feature>
<evidence type="ECO:0000259" key="9">
    <source>
        <dbReference type="Pfam" id="PF00909"/>
    </source>
</evidence>
<dbReference type="NCBIfam" id="TIGR00836">
    <property type="entry name" value="amt"/>
    <property type="match status" value="1"/>
</dbReference>
<feature type="transmembrane region" description="Helical" evidence="8">
    <location>
        <begin position="247"/>
        <end position="268"/>
    </location>
</feature>
<reference evidence="10 11" key="1">
    <citation type="submission" date="2021-02" db="EMBL/GenBank/DDBJ databases">
        <authorList>
            <person name="Han P."/>
        </authorList>
    </citation>
    <scope>NUCLEOTIDE SEQUENCE [LARGE SCALE GENOMIC DNA]</scope>
    <source>
        <strain evidence="10">Candidatus Nitrospira sp. ZN2</strain>
    </source>
</reference>
<organism evidence="10 11">
    <name type="scientific">Nitrospira defluvii</name>
    <dbReference type="NCBI Taxonomy" id="330214"/>
    <lineage>
        <taxon>Bacteria</taxon>
        <taxon>Pseudomonadati</taxon>
        <taxon>Nitrospirota</taxon>
        <taxon>Nitrospiria</taxon>
        <taxon>Nitrospirales</taxon>
        <taxon>Nitrospiraceae</taxon>
        <taxon>Nitrospira</taxon>
    </lineage>
</organism>
<feature type="transmembrane region" description="Helical" evidence="8">
    <location>
        <begin position="311"/>
        <end position="329"/>
    </location>
</feature>
<dbReference type="EMBL" id="CAJNBJ010000004">
    <property type="protein sequence ID" value="CAE6737757.1"/>
    <property type="molecule type" value="Genomic_DNA"/>
</dbReference>
<dbReference type="Pfam" id="PF00909">
    <property type="entry name" value="Ammonium_transp"/>
    <property type="match status" value="1"/>
</dbReference>
<keyword evidence="7 8" id="KW-0924">Ammonia transport</keyword>
<proteinExistence type="inferred from homology"/>
<keyword evidence="6 8" id="KW-0472">Membrane</keyword>
<sequence>MKGEALGQAAQPKEDMVKASAQRKTVIVGAAAGLVLLTGLGGGQAWADATTLKVDSGDTAWVLVSSAFVLAMLMPGLALFYGGLVRTKNVLGTIMQSVMILSVVSLLWILCGYSLAFGPDKGGVIGGLDWIGLSGVGSQPHPSYAPTIPHQAFMLFQMMFAAIAPALITGAFAERKRFTSAVLFGALWSVLVYVPLAHWIWGGGWLAQMGALDFAGGAVIHISSGAAALVCAIVLGKRRGYGTDYMAPHNLPMTLLGAGFLWFGWFGFNGGSALGANGIAVSAILATHAAAAMGAISWCGAEWMHRGKPTVLGVASGAVAGLATVTPAAGYIGPLSAIGIGLVAGMSCYAAIVWKGRFGYDDSLDVVGIHGVGGVIGVLATGLCASKVVNPGGADGLFFGSPGFFGVQVLVVIVTTVFSLVATFVILKLVDALTGLRVSSEEEATGLDLSQHNERAYS</sequence>
<feature type="transmembrane region" description="Helical" evidence="8">
    <location>
        <begin position="180"/>
        <end position="202"/>
    </location>
</feature>
<keyword evidence="11" id="KW-1185">Reference proteome</keyword>
<dbReference type="PROSITE" id="PS01219">
    <property type="entry name" value="AMMONIUM_TRANSP"/>
    <property type="match status" value="1"/>
</dbReference>
<feature type="domain" description="Ammonium transporter AmtB-like" evidence="9">
    <location>
        <begin position="60"/>
        <end position="457"/>
    </location>
</feature>
<keyword evidence="4 8" id="KW-0812">Transmembrane</keyword>
<evidence type="ECO:0000256" key="7">
    <source>
        <dbReference type="ARBA" id="ARBA00023177"/>
    </source>
</evidence>
<comment type="caution">
    <text evidence="10">The sequence shown here is derived from an EMBL/GenBank/DDBJ whole genome shotgun (WGS) entry which is preliminary data.</text>
</comment>
<evidence type="ECO:0000313" key="10">
    <source>
        <dbReference type="EMBL" id="CAE6737757.1"/>
    </source>
</evidence>
<feature type="transmembrane region" description="Helical" evidence="8">
    <location>
        <begin position="335"/>
        <end position="354"/>
    </location>
</feature>
<evidence type="ECO:0000256" key="5">
    <source>
        <dbReference type="ARBA" id="ARBA00022989"/>
    </source>
</evidence>
<keyword evidence="5 8" id="KW-1133">Transmembrane helix</keyword>
<evidence type="ECO:0000256" key="2">
    <source>
        <dbReference type="ARBA" id="ARBA00005887"/>
    </source>
</evidence>
<evidence type="ECO:0000256" key="8">
    <source>
        <dbReference type="RuleBase" id="RU362002"/>
    </source>
</evidence>
<evidence type="ECO:0000256" key="1">
    <source>
        <dbReference type="ARBA" id="ARBA00004141"/>
    </source>
</evidence>
<name>A0ABN7LCS2_9BACT</name>
<accession>A0ABN7LCS2</accession>
<dbReference type="Proteomes" id="UP000675880">
    <property type="component" value="Unassembled WGS sequence"/>
</dbReference>
<gene>
    <name evidence="10" type="primary">amtB</name>
    <name evidence="10" type="ORF">NSPZN2_120013</name>
</gene>
<keyword evidence="3 8" id="KW-0813">Transport</keyword>
<dbReference type="Gene3D" id="1.10.3430.10">
    <property type="entry name" value="Ammonium transporter AmtB like domains"/>
    <property type="match status" value="1"/>
</dbReference>
<feature type="transmembrane region" description="Helical" evidence="8">
    <location>
        <begin position="94"/>
        <end position="116"/>
    </location>
</feature>
<dbReference type="InterPro" id="IPR001905">
    <property type="entry name" value="Ammonium_transpt"/>
</dbReference>
<protein>
    <recommendedName>
        <fullName evidence="8">Ammonium transporter</fullName>
    </recommendedName>
</protein>
<evidence type="ECO:0000313" key="11">
    <source>
        <dbReference type="Proteomes" id="UP000675880"/>
    </source>
</evidence>
<feature type="transmembrane region" description="Helical" evidence="8">
    <location>
        <begin position="26"/>
        <end position="47"/>
    </location>
</feature>
<dbReference type="InterPro" id="IPR018047">
    <property type="entry name" value="Ammonium_transpt_CS"/>
</dbReference>
<evidence type="ECO:0000256" key="3">
    <source>
        <dbReference type="ARBA" id="ARBA00022448"/>
    </source>
</evidence>
<dbReference type="InterPro" id="IPR029020">
    <property type="entry name" value="Ammonium/urea_transptr"/>
</dbReference>
<comment type="subcellular location">
    <subcellularLocation>
        <location evidence="8">Cell membrane</location>
        <topology evidence="8">Multi-pass membrane protein</topology>
    </subcellularLocation>
    <subcellularLocation>
        <location evidence="1">Membrane</location>
        <topology evidence="1">Multi-pass membrane protein</topology>
    </subcellularLocation>
</comment>
<dbReference type="PANTHER" id="PTHR43029">
    <property type="entry name" value="AMMONIUM TRANSPORTER MEP2"/>
    <property type="match status" value="1"/>
</dbReference>
<dbReference type="SUPFAM" id="SSF111352">
    <property type="entry name" value="Ammonium transporter"/>
    <property type="match status" value="1"/>
</dbReference>
<comment type="similarity">
    <text evidence="2 8">Belongs to the ammonia transporter channel (TC 1.A.11.2) family.</text>
</comment>